<dbReference type="EC" id="2.7.11.1" evidence="1"/>
<keyword evidence="7" id="KW-0812">Transmembrane</keyword>
<comment type="caution">
    <text evidence="9">The sequence shown here is derived from an EMBL/GenBank/DDBJ whole genome shotgun (WGS) entry which is preliminary data.</text>
</comment>
<evidence type="ECO:0000256" key="2">
    <source>
        <dbReference type="ARBA" id="ARBA00022527"/>
    </source>
</evidence>
<accession>A0A848LYY0</accession>
<dbReference type="Proteomes" id="UP000518300">
    <property type="component" value="Unassembled WGS sequence"/>
</dbReference>
<dbReference type="CDD" id="cd12914">
    <property type="entry name" value="PDC1_DGC_like"/>
    <property type="match status" value="1"/>
</dbReference>
<evidence type="ECO:0000256" key="5">
    <source>
        <dbReference type="ARBA" id="ARBA00022777"/>
    </source>
</evidence>
<feature type="transmembrane region" description="Helical" evidence="7">
    <location>
        <begin position="686"/>
        <end position="708"/>
    </location>
</feature>
<dbReference type="PANTHER" id="PTHR43289:SF6">
    <property type="entry name" value="SERINE_THREONINE-PROTEIN KINASE NEKL-3"/>
    <property type="match status" value="1"/>
</dbReference>
<keyword evidence="10" id="KW-1185">Reference proteome</keyword>
<protein>
    <recommendedName>
        <fullName evidence="1">non-specific serine/threonine protein kinase</fullName>
        <ecNumber evidence="1">2.7.11.1</ecNumber>
    </recommendedName>
</protein>
<dbReference type="RefSeq" id="WP_169351869.1">
    <property type="nucleotide sequence ID" value="NZ_JABBJJ010000465.1"/>
</dbReference>
<organism evidence="9 10">
    <name type="scientific">Pyxidicoccus fallax</name>
    <dbReference type="NCBI Taxonomy" id="394095"/>
    <lineage>
        <taxon>Bacteria</taxon>
        <taxon>Pseudomonadati</taxon>
        <taxon>Myxococcota</taxon>
        <taxon>Myxococcia</taxon>
        <taxon>Myxococcales</taxon>
        <taxon>Cystobacterineae</taxon>
        <taxon>Myxococcaceae</taxon>
        <taxon>Pyxidicoccus</taxon>
    </lineage>
</organism>
<name>A0A848LYY0_9BACT</name>
<dbReference type="Gene3D" id="3.30.450.20">
    <property type="entry name" value="PAS domain"/>
    <property type="match status" value="1"/>
</dbReference>
<dbReference type="PROSITE" id="PS00108">
    <property type="entry name" value="PROTEIN_KINASE_ST"/>
    <property type="match status" value="1"/>
</dbReference>
<dbReference type="CDD" id="cd14014">
    <property type="entry name" value="STKc_PknB_like"/>
    <property type="match status" value="1"/>
</dbReference>
<dbReference type="AlphaFoldDB" id="A0A848LYY0"/>
<evidence type="ECO:0000256" key="4">
    <source>
        <dbReference type="ARBA" id="ARBA00022741"/>
    </source>
</evidence>
<dbReference type="Gene3D" id="3.30.200.20">
    <property type="entry name" value="Phosphorylase Kinase, domain 1"/>
    <property type="match status" value="1"/>
</dbReference>
<keyword evidence="7" id="KW-1133">Transmembrane helix</keyword>
<evidence type="ECO:0000256" key="6">
    <source>
        <dbReference type="ARBA" id="ARBA00022840"/>
    </source>
</evidence>
<dbReference type="PROSITE" id="PS50011">
    <property type="entry name" value="PROTEIN_KINASE_DOM"/>
    <property type="match status" value="1"/>
</dbReference>
<dbReference type="InterPro" id="IPR011009">
    <property type="entry name" value="Kinase-like_dom_sf"/>
</dbReference>
<dbReference type="SMART" id="SM00220">
    <property type="entry name" value="S_TKc"/>
    <property type="match status" value="1"/>
</dbReference>
<dbReference type="EMBL" id="JABBJJ010000465">
    <property type="protein sequence ID" value="NMO22742.1"/>
    <property type="molecule type" value="Genomic_DNA"/>
</dbReference>
<keyword evidence="2 9" id="KW-0723">Serine/threonine-protein kinase</keyword>
<keyword evidence="7" id="KW-0472">Membrane</keyword>
<keyword evidence="5 9" id="KW-0418">Kinase</keyword>
<dbReference type="Gene3D" id="1.10.510.10">
    <property type="entry name" value="Transferase(Phosphotransferase) domain 1"/>
    <property type="match status" value="1"/>
</dbReference>
<reference evidence="9 10" key="1">
    <citation type="submission" date="2020-04" db="EMBL/GenBank/DDBJ databases">
        <title>Draft genome of Pyxidicoccus fallax type strain.</title>
        <authorList>
            <person name="Whitworth D.E."/>
        </authorList>
    </citation>
    <scope>NUCLEOTIDE SEQUENCE [LARGE SCALE GENOMIC DNA]</scope>
    <source>
        <strain evidence="9 10">DSM 14698</strain>
    </source>
</reference>
<dbReference type="GO" id="GO:0005524">
    <property type="term" value="F:ATP binding"/>
    <property type="evidence" value="ECO:0007669"/>
    <property type="project" value="UniProtKB-KW"/>
</dbReference>
<dbReference type="InterPro" id="IPR000719">
    <property type="entry name" value="Prot_kinase_dom"/>
</dbReference>
<dbReference type="FunFam" id="1.10.510.10:FF:000021">
    <property type="entry name" value="Serine/threonine protein kinase"/>
    <property type="match status" value="1"/>
</dbReference>
<feature type="domain" description="Protein kinase" evidence="8">
    <location>
        <begin position="68"/>
        <end position="335"/>
    </location>
</feature>
<dbReference type="InterPro" id="IPR008271">
    <property type="entry name" value="Ser/Thr_kinase_AS"/>
</dbReference>
<evidence type="ECO:0000313" key="10">
    <source>
        <dbReference type="Proteomes" id="UP000518300"/>
    </source>
</evidence>
<keyword evidence="3" id="KW-0808">Transferase</keyword>
<feature type="transmembrane region" description="Helical" evidence="7">
    <location>
        <begin position="354"/>
        <end position="377"/>
    </location>
</feature>
<proteinExistence type="predicted"/>
<evidence type="ECO:0000256" key="1">
    <source>
        <dbReference type="ARBA" id="ARBA00012513"/>
    </source>
</evidence>
<dbReference type="GO" id="GO:0004674">
    <property type="term" value="F:protein serine/threonine kinase activity"/>
    <property type="evidence" value="ECO:0007669"/>
    <property type="project" value="UniProtKB-KW"/>
</dbReference>
<evidence type="ECO:0000259" key="8">
    <source>
        <dbReference type="PROSITE" id="PS50011"/>
    </source>
</evidence>
<sequence length="716" mass="77470">MATPKTPRDSTPPVPATPCAACGAPLSEGLLGGACPRCLLANALEGESTGNTLLPPSASRLPARFGEYELLERIARGGMGVVFKARHVRLQRVVALKMIVDGAMASELDVHRFHAETEAAARLEHPNIVPIYEVGEHEGHPYFTMRLMEGGSLADHAQRLRGEPRQAARLMAAVARAVHHGHQHGILHRDLKPPNILLDAEGRPHVGDFGVAKHIEKDGPTRTGTVVGTPAYMAPEQAAGTARALTVAADVYSLGAILYELLSGRPPFVGDSPAHVLQQVQESEPAPLRTLAPGVDRDLETLCHKCLEKQPARRYASAEELAKELERYARGEPIVARPLGRTARTWRWFRRHPVLAGALAVVAWLLMTTAAGALHVAHGQLQARRAEVLAANTQAALTAAGAVLYLFDTWRDAVGWAARDAAVIDGLRRGDTEALHRYLQQMDADATRLHGLRTREGGSPFSVWLVLDRDGMVRGRWPRSDEEVLGQSHAWRDYFQGAQGIARKGGHAAYVSRGFESVVTGRHLFAVAAPIYDSEHAWLGVVVAMSSTGPTLGRLQLDSPGEPDTRVVLVAPVDAPRGGTTAFRDSELMVVVHQDLRPGETHVLDATTKARVREALHRAPRSGPEHPQFPQREQVVSSEAHIDPLRPSEGPWLAAFAPVGSTDYVAIVQTRDAAVFAPTRTLLGQLALWSGFPALAGGALIVLSLGWVQRRARARH</sequence>
<evidence type="ECO:0000313" key="9">
    <source>
        <dbReference type="EMBL" id="NMO22742.1"/>
    </source>
</evidence>
<dbReference type="Pfam" id="PF00069">
    <property type="entry name" value="Pkinase"/>
    <property type="match status" value="1"/>
</dbReference>
<keyword evidence="6" id="KW-0067">ATP-binding</keyword>
<dbReference type="SUPFAM" id="SSF56112">
    <property type="entry name" value="Protein kinase-like (PK-like)"/>
    <property type="match status" value="1"/>
</dbReference>
<dbReference type="PANTHER" id="PTHR43289">
    <property type="entry name" value="MITOGEN-ACTIVATED PROTEIN KINASE KINASE KINASE 20-RELATED"/>
    <property type="match status" value="1"/>
</dbReference>
<keyword evidence="4" id="KW-0547">Nucleotide-binding</keyword>
<evidence type="ECO:0000256" key="3">
    <source>
        <dbReference type="ARBA" id="ARBA00022679"/>
    </source>
</evidence>
<gene>
    <name evidence="9" type="ORF">HG543_48980</name>
</gene>
<evidence type="ECO:0000256" key="7">
    <source>
        <dbReference type="SAM" id="Phobius"/>
    </source>
</evidence>